<protein>
    <submittedName>
        <fullName evidence="1">Uncharacterized protein</fullName>
    </submittedName>
</protein>
<keyword evidence="2" id="KW-1185">Reference proteome</keyword>
<organism evidence="1 2">
    <name type="scientific">Novosphingobium capsulatum</name>
    <dbReference type="NCBI Taxonomy" id="13688"/>
    <lineage>
        <taxon>Bacteria</taxon>
        <taxon>Pseudomonadati</taxon>
        <taxon>Pseudomonadota</taxon>
        <taxon>Alphaproteobacteria</taxon>
        <taxon>Sphingomonadales</taxon>
        <taxon>Sphingomonadaceae</taxon>
        <taxon>Novosphingobium</taxon>
    </lineage>
</organism>
<accession>A0ABU1MND5</accession>
<evidence type="ECO:0000313" key="1">
    <source>
        <dbReference type="EMBL" id="MDR6511536.1"/>
    </source>
</evidence>
<dbReference type="Proteomes" id="UP001184150">
    <property type="component" value="Unassembled WGS sequence"/>
</dbReference>
<evidence type="ECO:0000313" key="2">
    <source>
        <dbReference type="Proteomes" id="UP001184150"/>
    </source>
</evidence>
<gene>
    <name evidence="1" type="ORF">J2792_002408</name>
</gene>
<sequence>MAWPVWLAVRACGWFFFNYHGFPWRGQLVRKIFPRY</sequence>
<comment type="caution">
    <text evidence="1">The sequence shown here is derived from an EMBL/GenBank/DDBJ whole genome shotgun (WGS) entry which is preliminary data.</text>
</comment>
<reference evidence="1 2" key="1">
    <citation type="submission" date="2023-07" db="EMBL/GenBank/DDBJ databases">
        <title>Sorghum-associated microbial communities from plants grown in Nebraska, USA.</title>
        <authorList>
            <person name="Schachtman D."/>
        </authorList>
    </citation>
    <scope>NUCLEOTIDE SEQUENCE [LARGE SCALE GENOMIC DNA]</scope>
    <source>
        <strain evidence="1 2">DS1027</strain>
    </source>
</reference>
<proteinExistence type="predicted"/>
<dbReference type="EMBL" id="JAVDRD010000005">
    <property type="protein sequence ID" value="MDR6511536.1"/>
    <property type="molecule type" value="Genomic_DNA"/>
</dbReference>
<name>A0ABU1MND5_9SPHN</name>